<dbReference type="Proteomes" id="UP000225706">
    <property type="component" value="Unassembled WGS sequence"/>
</dbReference>
<evidence type="ECO:0000256" key="1">
    <source>
        <dbReference type="ARBA" id="ARBA00022729"/>
    </source>
</evidence>
<keyword evidence="2" id="KW-1133">Transmembrane helix</keyword>
<keyword evidence="2" id="KW-0472">Membrane</keyword>
<feature type="transmembrane region" description="Helical" evidence="2">
    <location>
        <begin position="114"/>
        <end position="132"/>
    </location>
</feature>
<dbReference type="PANTHER" id="PTHR33562:SF29">
    <property type="entry name" value="PROTEIN SLEEPLESS"/>
    <property type="match status" value="1"/>
</dbReference>
<evidence type="ECO:0008006" key="6">
    <source>
        <dbReference type="Google" id="ProtNLM"/>
    </source>
</evidence>
<dbReference type="InterPro" id="IPR050975">
    <property type="entry name" value="Sleep_regulator"/>
</dbReference>
<evidence type="ECO:0000313" key="5">
    <source>
        <dbReference type="Proteomes" id="UP000225706"/>
    </source>
</evidence>
<accession>A0A2B4RAP1</accession>
<protein>
    <recommendedName>
        <fullName evidence="6">UPAR/Ly6 domain-containing protein</fullName>
    </recommendedName>
</protein>
<dbReference type="PANTHER" id="PTHR33562">
    <property type="entry name" value="ATILLA, ISOFORM B-RELATED-RELATED"/>
    <property type="match status" value="1"/>
</dbReference>
<proteinExistence type="predicted"/>
<sequence length="133" mass="14589">MNCLLFTLTFLVLVVAPAVSLKCYTCIGSEDNCKKSKLEDNKPTYLNTCFLADTCLRYWQKTKDNDAIVHSGCTTEDYCDAQKSACDKAKDTLKDYQCAVGCCSDDGCNAGSSLTFSIILLAMCTFLGLELLK</sequence>
<dbReference type="OrthoDB" id="5986865at2759"/>
<evidence type="ECO:0000256" key="3">
    <source>
        <dbReference type="SAM" id="SignalP"/>
    </source>
</evidence>
<evidence type="ECO:0000256" key="2">
    <source>
        <dbReference type="SAM" id="Phobius"/>
    </source>
</evidence>
<evidence type="ECO:0000313" key="4">
    <source>
        <dbReference type="EMBL" id="PFX13879.1"/>
    </source>
</evidence>
<dbReference type="AlphaFoldDB" id="A0A2B4RAP1"/>
<keyword evidence="2" id="KW-0812">Transmembrane</keyword>
<organism evidence="4 5">
    <name type="scientific">Stylophora pistillata</name>
    <name type="common">Smooth cauliflower coral</name>
    <dbReference type="NCBI Taxonomy" id="50429"/>
    <lineage>
        <taxon>Eukaryota</taxon>
        <taxon>Metazoa</taxon>
        <taxon>Cnidaria</taxon>
        <taxon>Anthozoa</taxon>
        <taxon>Hexacorallia</taxon>
        <taxon>Scleractinia</taxon>
        <taxon>Astrocoeniina</taxon>
        <taxon>Pocilloporidae</taxon>
        <taxon>Stylophora</taxon>
    </lineage>
</organism>
<keyword evidence="1 3" id="KW-0732">Signal</keyword>
<keyword evidence="5" id="KW-1185">Reference proteome</keyword>
<dbReference type="Gene3D" id="2.10.60.10">
    <property type="entry name" value="CD59"/>
    <property type="match status" value="1"/>
</dbReference>
<feature type="chain" id="PRO_5012270513" description="UPAR/Ly6 domain-containing protein" evidence="3">
    <location>
        <begin position="21"/>
        <end position="133"/>
    </location>
</feature>
<gene>
    <name evidence="4" type="ORF">AWC38_SpisGene22008</name>
</gene>
<dbReference type="SUPFAM" id="SSF57302">
    <property type="entry name" value="Snake toxin-like"/>
    <property type="match status" value="1"/>
</dbReference>
<dbReference type="EMBL" id="LSMT01000879">
    <property type="protein sequence ID" value="PFX13879.1"/>
    <property type="molecule type" value="Genomic_DNA"/>
</dbReference>
<reference evidence="5" key="1">
    <citation type="journal article" date="2017" name="bioRxiv">
        <title>Comparative analysis of the genomes of Stylophora pistillata and Acropora digitifera provides evidence for extensive differences between species of corals.</title>
        <authorList>
            <person name="Voolstra C.R."/>
            <person name="Li Y."/>
            <person name="Liew Y.J."/>
            <person name="Baumgarten S."/>
            <person name="Zoccola D."/>
            <person name="Flot J.-F."/>
            <person name="Tambutte S."/>
            <person name="Allemand D."/>
            <person name="Aranda M."/>
        </authorList>
    </citation>
    <scope>NUCLEOTIDE SEQUENCE [LARGE SCALE GENOMIC DNA]</scope>
</reference>
<comment type="caution">
    <text evidence="4">The sequence shown here is derived from an EMBL/GenBank/DDBJ whole genome shotgun (WGS) entry which is preliminary data.</text>
</comment>
<feature type="signal peptide" evidence="3">
    <location>
        <begin position="1"/>
        <end position="20"/>
    </location>
</feature>
<dbReference type="InterPro" id="IPR045860">
    <property type="entry name" value="Snake_toxin-like_sf"/>
</dbReference>
<name>A0A2B4RAP1_STYPI</name>